<dbReference type="GO" id="GO:0022857">
    <property type="term" value="F:transmembrane transporter activity"/>
    <property type="evidence" value="ECO:0007669"/>
    <property type="project" value="InterPro"/>
</dbReference>
<gene>
    <name evidence="7" type="ORF">BJ980_003152</name>
</gene>
<feature type="transmembrane region" description="Helical" evidence="6">
    <location>
        <begin position="331"/>
        <end position="354"/>
    </location>
</feature>
<evidence type="ECO:0000256" key="6">
    <source>
        <dbReference type="SAM" id="Phobius"/>
    </source>
</evidence>
<dbReference type="CDD" id="cd06580">
    <property type="entry name" value="TM_PBP1_transp_TpRbsC_like"/>
    <property type="match status" value="1"/>
</dbReference>
<keyword evidence="5 6" id="KW-0472">Membrane</keyword>
<dbReference type="Pfam" id="PF02653">
    <property type="entry name" value="BPD_transp_2"/>
    <property type="match status" value="1"/>
</dbReference>
<feature type="transmembrane region" description="Helical" evidence="6">
    <location>
        <begin position="193"/>
        <end position="212"/>
    </location>
</feature>
<keyword evidence="3 6" id="KW-0812">Transmembrane</keyword>
<feature type="transmembrane region" description="Helical" evidence="6">
    <location>
        <begin position="102"/>
        <end position="121"/>
    </location>
</feature>
<dbReference type="GO" id="GO:0005886">
    <property type="term" value="C:plasma membrane"/>
    <property type="evidence" value="ECO:0007669"/>
    <property type="project" value="UniProtKB-SubCell"/>
</dbReference>
<dbReference type="InterPro" id="IPR001851">
    <property type="entry name" value="ABC_transp_permease"/>
</dbReference>
<keyword evidence="8" id="KW-1185">Reference proteome</keyword>
<feature type="transmembrane region" description="Helical" evidence="6">
    <location>
        <begin position="31"/>
        <end position="49"/>
    </location>
</feature>
<accession>A0A7Y9S3B3</accession>
<keyword evidence="7" id="KW-0813">Transport</keyword>
<dbReference type="PANTHER" id="PTHR43370">
    <property type="entry name" value="SUGAR ABC TRANSPORTER INTEGRAL MEMBRANE PROTEIN-RELATED"/>
    <property type="match status" value="1"/>
</dbReference>
<evidence type="ECO:0000256" key="2">
    <source>
        <dbReference type="ARBA" id="ARBA00022475"/>
    </source>
</evidence>
<evidence type="ECO:0000256" key="5">
    <source>
        <dbReference type="ARBA" id="ARBA00023136"/>
    </source>
</evidence>
<feature type="transmembrane region" description="Helical" evidence="6">
    <location>
        <begin position="366"/>
        <end position="391"/>
    </location>
</feature>
<comment type="caution">
    <text evidence="7">The sequence shown here is derived from an EMBL/GenBank/DDBJ whole genome shotgun (WGS) entry which is preliminary data.</text>
</comment>
<keyword evidence="4 6" id="KW-1133">Transmembrane helix</keyword>
<dbReference type="Proteomes" id="UP000540656">
    <property type="component" value="Unassembled WGS sequence"/>
</dbReference>
<dbReference type="PANTHER" id="PTHR43370:SF1">
    <property type="entry name" value="GUANOSINE ABC TRANSPORTER PERMEASE PROTEIN NUPQ"/>
    <property type="match status" value="1"/>
</dbReference>
<comment type="subcellular location">
    <subcellularLocation>
        <location evidence="1">Cell membrane</location>
        <topology evidence="1">Multi-pass membrane protein</topology>
    </subcellularLocation>
</comment>
<feature type="transmembrane region" description="Helical" evidence="6">
    <location>
        <begin position="141"/>
        <end position="158"/>
    </location>
</feature>
<keyword evidence="7" id="KW-0762">Sugar transport</keyword>
<dbReference type="AlphaFoldDB" id="A0A7Y9S3B3"/>
<sequence length="440" mass="46054">MSISADSTELRTAPDAPRVRDRADLRRQVKLVVLFAIAAVILLLFALSIDEPTVRYSLSDVYDPSQNHDANGRAVVWVTFALAAAAMLGSLLNVIPKGWPTALVSVVVGLGFYVGLTFWYFADQPGDLASSFVVTNPLPQAVNYATPLVLGALAGVLCERAGVINIAIEAQLLAGAFFASVASSMAFSSAAGLLGGILAGVAFAALLGVFALKYQVNQVVLGVVLIALALGLTDFLLGQIPSSGENKDLNQLLSAPVTMEKVPLGALADIPILGSALFNQTVLVYIMYVSVILVWFLLYHTTWGLRVRAVGEHPKAADTVGIRVNRVRWSAVLLGGVFAGLGGVFFTVGSTGAFTNNASNGAGFMALAAVIMGRWHPVGATCAALFFGLMLTTQDQFGVMTKFPTELLGAAPYLATLIAVAGVIGRVRPPAADGEPYVKG</sequence>
<organism evidence="7 8">
    <name type="scientific">Nocardioides daedukensis</name>
    <dbReference type="NCBI Taxonomy" id="634462"/>
    <lineage>
        <taxon>Bacteria</taxon>
        <taxon>Bacillati</taxon>
        <taxon>Actinomycetota</taxon>
        <taxon>Actinomycetes</taxon>
        <taxon>Propionibacteriales</taxon>
        <taxon>Nocardioidaceae</taxon>
        <taxon>Nocardioides</taxon>
    </lineage>
</organism>
<name>A0A7Y9S3B3_9ACTN</name>
<feature type="transmembrane region" description="Helical" evidence="6">
    <location>
        <begin position="219"/>
        <end position="240"/>
    </location>
</feature>
<evidence type="ECO:0000256" key="1">
    <source>
        <dbReference type="ARBA" id="ARBA00004651"/>
    </source>
</evidence>
<proteinExistence type="predicted"/>
<protein>
    <submittedName>
        <fullName evidence="7">Simple sugar transport system permease protein</fullName>
    </submittedName>
</protein>
<keyword evidence="2" id="KW-1003">Cell membrane</keyword>
<feature type="transmembrane region" description="Helical" evidence="6">
    <location>
        <begin position="403"/>
        <end position="424"/>
    </location>
</feature>
<evidence type="ECO:0000256" key="4">
    <source>
        <dbReference type="ARBA" id="ARBA00022989"/>
    </source>
</evidence>
<dbReference type="EMBL" id="JACCAA010000001">
    <property type="protein sequence ID" value="NYG60229.1"/>
    <property type="molecule type" value="Genomic_DNA"/>
</dbReference>
<evidence type="ECO:0000313" key="7">
    <source>
        <dbReference type="EMBL" id="NYG60229.1"/>
    </source>
</evidence>
<feature type="transmembrane region" description="Helical" evidence="6">
    <location>
        <begin position="282"/>
        <end position="299"/>
    </location>
</feature>
<evidence type="ECO:0000256" key="3">
    <source>
        <dbReference type="ARBA" id="ARBA00022692"/>
    </source>
</evidence>
<reference evidence="7 8" key="1">
    <citation type="submission" date="2020-07" db="EMBL/GenBank/DDBJ databases">
        <title>Sequencing the genomes of 1000 actinobacteria strains.</title>
        <authorList>
            <person name="Klenk H.-P."/>
        </authorList>
    </citation>
    <scope>NUCLEOTIDE SEQUENCE [LARGE SCALE GENOMIC DNA]</scope>
    <source>
        <strain evidence="7 8">DSM 23819</strain>
    </source>
</reference>
<feature type="transmembrane region" description="Helical" evidence="6">
    <location>
        <begin position="170"/>
        <end position="187"/>
    </location>
</feature>
<dbReference type="RefSeq" id="WP_179503185.1">
    <property type="nucleotide sequence ID" value="NZ_JACCAA010000001.1"/>
</dbReference>
<evidence type="ECO:0000313" key="8">
    <source>
        <dbReference type="Proteomes" id="UP000540656"/>
    </source>
</evidence>
<feature type="transmembrane region" description="Helical" evidence="6">
    <location>
        <begin position="74"/>
        <end position="95"/>
    </location>
</feature>